<sequence length="81" mass="8345">MDPGIRSLLRSHRMRGGATYVRRTVRWCVSTVLAFFDALGETVAALSAGTVSTAVPDRGSVGRTRGVCGARALGAGVGPPS</sequence>
<evidence type="ECO:0000313" key="2">
    <source>
        <dbReference type="Proteomes" id="UP000249340"/>
    </source>
</evidence>
<dbReference type="Proteomes" id="UP000249340">
    <property type="component" value="Chromosome"/>
</dbReference>
<accession>A0A345SR63</accession>
<name>A0A345SR63_9ACTN</name>
<protein>
    <submittedName>
        <fullName evidence="1">Uncharacterized protein</fullName>
    </submittedName>
</protein>
<keyword evidence="2" id="KW-1185">Reference proteome</keyword>
<reference evidence="2" key="1">
    <citation type="submission" date="2018-07" db="EMBL/GenBank/DDBJ databases">
        <title>Streptacidiphilus bronchialis DSM 106435 chromosome.</title>
        <authorList>
            <person name="Batra D."/>
            <person name="Gulvik C.A."/>
        </authorList>
    </citation>
    <scope>NUCLEOTIDE SEQUENCE [LARGE SCALE GENOMIC DNA]</scope>
    <source>
        <strain evidence="2">DSM 106435</strain>
    </source>
</reference>
<dbReference type="AlphaFoldDB" id="A0A345SR63"/>
<dbReference type="KEGG" id="stri:C7M71_000725"/>
<proteinExistence type="predicted"/>
<evidence type="ECO:0000313" key="1">
    <source>
        <dbReference type="EMBL" id="AXI76218.1"/>
    </source>
</evidence>
<dbReference type="EMBL" id="CP031264">
    <property type="protein sequence ID" value="AXI76218.1"/>
    <property type="molecule type" value="Genomic_DNA"/>
</dbReference>
<organism evidence="1 2">
    <name type="scientific">Peterkaempfera bronchialis</name>
    <dbReference type="NCBI Taxonomy" id="2126346"/>
    <lineage>
        <taxon>Bacteria</taxon>
        <taxon>Bacillati</taxon>
        <taxon>Actinomycetota</taxon>
        <taxon>Actinomycetes</taxon>
        <taxon>Kitasatosporales</taxon>
        <taxon>Streptomycetaceae</taxon>
        <taxon>Peterkaempfera</taxon>
    </lineage>
</organism>
<gene>
    <name evidence="1" type="ORF">C7M71_000725</name>
</gene>